<dbReference type="SUPFAM" id="SSF52540">
    <property type="entry name" value="P-loop containing nucleoside triphosphate hydrolases"/>
    <property type="match status" value="1"/>
</dbReference>
<evidence type="ECO:0008006" key="3">
    <source>
        <dbReference type="Google" id="ProtNLM"/>
    </source>
</evidence>
<dbReference type="Gene3D" id="3.40.50.300">
    <property type="entry name" value="P-loop containing nucleotide triphosphate hydrolases"/>
    <property type="match status" value="1"/>
</dbReference>
<dbReference type="AlphaFoldDB" id="A0AB37HV04"/>
<accession>A0AB37HV04</accession>
<proteinExistence type="predicted"/>
<dbReference type="Proteomes" id="UP000677180">
    <property type="component" value="Chromosome"/>
</dbReference>
<dbReference type="RefSeq" id="WP_123824016.1">
    <property type="nucleotide sequence ID" value="NZ_CAJZDL010000019.1"/>
</dbReference>
<reference evidence="1" key="1">
    <citation type="submission" date="2021-03" db="EMBL/GenBank/DDBJ databases">
        <title>Human Oral Microbial Genomes.</title>
        <authorList>
            <person name="Johnston C.D."/>
            <person name="Chen T."/>
            <person name="Dewhirst F.E."/>
        </authorList>
    </citation>
    <scope>NUCLEOTIDE SEQUENCE</scope>
    <source>
        <strain evidence="1">F0714</strain>
    </source>
</reference>
<dbReference type="InterPro" id="IPR027417">
    <property type="entry name" value="P-loop_NTPase"/>
</dbReference>
<evidence type="ECO:0000313" key="2">
    <source>
        <dbReference type="Proteomes" id="UP000677180"/>
    </source>
</evidence>
<organism evidence="1 2">
    <name type="scientific">Arachnia propionica</name>
    <dbReference type="NCBI Taxonomy" id="1750"/>
    <lineage>
        <taxon>Bacteria</taxon>
        <taxon>Bacillati</taxon>
        <taxon>Actinomycetota</taxon>
        <taxon>Actinomycetes</taxon>
        <taxon>Propionibacteriales</taxon>
        <taxon>Propionibacteriaceae</taxon>
        <taxon>Arachnia</taxon>
    </lineage>
</organism>
<name>A0AB37HV04_9ACTN</name>
<sequence length="234" mass="23816">MTRASAGAQRPVTTGRRLVVLGASGGTGTTSVAVGLARTLAAVRNAPTALVAIDDNDDLSSRLDVAPVPPARSDLPATDFAAQMSAMTESGRVAAIRPHEDAAAMARGLGRFFAVTVIDAGQHPPAQLTSEAHAVVIVASASAAGTTAVTRTVAGLHAAGTNPKTILVVLVPRLPGDEVTRHAQHLRASGITTFVLPHDRHIAGGAALHLRLAAENTQVVLGELAAATMNPPDR</sequence>
<gene>
    <name evidence="1" type="ORF">J5A53_00840</name>
</gene>
<protein>
    <recommendedName>
        <fullName evidence="3">Flp pilus assembly protein, ATPase CpaE</fullName>
    </recommendedName>
</protein>
<evidence type="ECO:0000313" key="1">
    <source>
        <dbReference type="EMBL" id="QUC11286.1"/>
    </source>
</evidence>
<dbReference type="EMBL" id="CP072385">
    <property type="protein sequence ID" value="QUC11286.1"/>
    <property type="molecule type" value="Genomic_DNA"/>
</dbReference>